<evidence type="ECO:0008006" key="4">
    <source>
        <dbReference type="Google" id="ProtNLM"/>
    </source>
</evidence>
<dbReference type="InterPro" id="IPR006825">
    <property type="entry name" value="Eclosion"/>
</dbReference>
<feature type="signal peptide" evidence="1">
    <location>
        <begin position="1"/>
        <end position="22"/>
    </location>
</feature>
<dbReference type="AlphaFoldDB" id="A0A9P0L4T1"/>
<organism evidence="2 3">
    <name type="scientific">Acanthoscelides obtectus</name>
    <name type="common">Bean weevil</name>
    <name type="synonym">Bruchus obtectus</name>
    <dbReference type="NCBI Taxonomy" id="200917"/>
    <lineage>
        <taxon>Eukaryota</taxon>
        <taxon>Metazoa</taxon>
        <taxon>Ecdysozoa</taxon>
        <taxon>Arthropoda</taxon>
        <taxon>Hexapoda</taxon>
        <taxon>Insecta</taxon>
        <taxon>Pterygota</taxon>
        <taxon>Neoptera</taxon>
        <taxon>Endopterygota</taxon>
        <taxon>Coleoptera</taxon>
        <taxon>Polyphaga</taxon>
        <taxon>Cucujiformia</taxon>
        <taxon>Chrysomeloidea</taxon>
        <taxon>Chrysomelidae</taxon>
        <taxon>Bruchinae</taxon>
        <taxon>Bruchini</taxon>
        <taxon>Acanthoscelides</taxon>
    </lineage>
</organism>
<reference evidence="2" key="1">
    <citation type="submission" date="2022-03" db="EMBL/GenBank/DDBJ databases">
        <authorList>
            <person name="Sayadi A."/>
        </authorList>
    </citation>
    <scope>NUCLEOTIDE SEQUENCE</scope>
</reference>
<dbReference type="GO" id="GO:0007218">
    <property type="term" value="P:neuropeptide signaling pathway"/>
    <property type="evidence" value="ECO:0007669"/>
    <property type="project" value="InterPro"/>
</dbReference>
<accession>A0A9P0L4T1</accession>
<keyword evidence="1" id="KW-0732">Signal</keyword>
<gene>
    <name evidence="2" type="ORF">ACAOBT_LOCUS19896</name>
</gene>
<evidence type="ECO:0000313" key="3">
    <source>
        <dbReference type="Proteomes" id="UP001152888"/>
    </source>
</evidence>
<dbReference type="GO" id="GO:0008255">
    <property type="term" value="F:ecdysis-triggering hormone activity"/>
    <property type="evidence" value="ECO:0007669"/>
    <property type="project" value="InterPro"/>
</dbReference>
<dbReference type="GO" id="GO:0018990">
    <property type="term" value="P:ecdysis, chitin-based cuticle"/>
    <property type="evidence" value="ECO:0007669"/>
    <property type="project" value="InterPro"/>
</dbReference>
<keyword evidence="3" id="KW-1185">Reference proteome</keyword>
<dbReference type="Pfam" id="PF04736">
    <property type="entry name" value="Eclosion"/>
    <property type="match status" value="1"/>
</dbReference>
<protein>
    <recommendedName>
        <fullName evidence="4">Eclosion hormone</fullName>
    </recommendedName>
</protein>
<dbReference type="EMBL" id="CAKOFQ010007098">
    <property type="protein sequence ID" value="CAH1990819.1"/>
    <property type="molecule type" value="Genomic_DNA"/>
</dbReference>
<sequence>MRWQIWLVLSLTASLIVDDVNASSISICITNCVQCKQMYGPYFKGKACGDSCLASDGEWVPDCNNPGTLRSFLKRLY</sequence>
<feature type="chain" id="PRO_5040148050" description="Eclosion hormone" evidence="1">
    <location>
        <begin position="23"/>
        <end position="77"/>
    </location>
</feature>
<evidence type="ECO:0000256" key="1">
    <source>
        <dbReference type="SAM" id="SignalP"/>
    </source>
</evidence>
<evidence type="ECO:0000313" key="2">
    <source>
        <dbReference type="EMBL" id="CAH1990819.1"/>
    </source>
</evidence>
<proteinExistence type="predicted"/>
<name>A0A9P0L4T1_ACAOB</name>
<dbReference type="Proteomes" id="UP001152888">
    <property type="component" value="Unassembled WGS sequence"/>
</dbReference>
<dbReference type="OrthoDB" id="6432957at2759"/>
<comment type="caution">
    <text evidence="2">The sequence shown here is derived from an EMBL/GenBank/DDBJ whole genome shotgun (WGS) entry which is preliminary data.</text>
</comment>